<keyword evidence="4 6" id="KW-0472">Membrane</keyword>
<evidence type="ECO:0000256" key="4">
    <source>
        <dbReference type="ARBA" id="ARBA00023136"/>
    </source>
</evidence>
<accession>A0AAF0Y4I1</accession>
<dbReference type="PANTHER" id="PTHR23501">
    <property type="entry name" value="MAJOR FACILITATOR SUPERFAMILY"/>
    <property type="match status" value="1"/>
</dbReference>
<protein>
    <submittedName>
        <fullName evidence="7">Siderophore iron transporter 1</fullName>
    </submittedName>
</protein>
<feature type="transmembrane region" description="Helical" evidence="6">
    <location>
        <begin position="158"/>
        <end position="181"/>
    </location>
</feature>
<dbReference type="PANTHER" id="PTHR23501:SF87">
    <property type="entry name" value="SIDEROPHORE IRON TRANSPORTER 2"/>
    <property type="match status" value="1"/>
</dbReference>
<dbReference type="Gene3D" id="1.20.1250.20">
    <property type="entry name" value="MFS general substrate transporter like domains"/>
    <property type="match status" value="2"/>
</dbReference>
<dbReference type="Proteomes" id="UP000827549">
    <property type="component" value="Chromosome 1"/>
</dbReference>
<feature type="region of interest" description="Disordered" evidence="5">
    <location>
        <begin position="1"/>
        <end position="49"/>
    </location>
</feature>
<comment type="subcellular location">
    <subcellularLocation>
        <location evidence="1">Membrane</location>
        <topology evidence="1">Multi-pass membrane protein</topology>
    </subcellularLocation>
</comment>
<feature type="transmembrane region" description="Helical" evidence="6">
    <location>
        <begin position="362"/>
        <end position="389"/>
    </location>
</feature>
<dbReference type="RefSeq" id="XP_062624141.1">
    <property type="nucleotide sequence ID" value="XM_062768157.1"/>
</dbReference>
<feature type="transmembrane region" description="Helical" evidence="6">
    <location>
        <begin position="193"/>
        <end position="209"/>
    </location>
</feature>
<organism evidence="7 8">
    <name type="scientific">Vanrija pseudolonga</name>
    <dbReference type="NCBI Taxonomy" id="143232"/>
    <lineage>
        <taxon>Eukaryota</taxon>
        <taxon>Fungi</taxon>
        <taxon>Dikarya</taxon>
        <taxon>Basidiomycota</taxon>
        <taxon>Agaricomycotina</taxon>
        <taxon>Tremellomycetes</taxon>
        <taxon>Trichosporonales</taxon>
        <taxon>Trichosporonaceae</taxon>
        <taxon>Vanrija</taxon>
    </lineage>
</organism>
<feature type="transmembrane region" description="Helical" evidence="6">
    <location>
        <begin position="429"/>
        <end position="447"/>
    </location>
</feature>
<feature type="transmembrane region" description="Helical" evidence="6">
    <location>
        <begin position="568"/>
        <end position="587"/>
    </location>
</feature>
<dbReference type="GO" id="GO:0022857">
    <property type="term" value="F:transmembrane transporter activity"/>
    <property type="evidence" value="ECO:0007669"/>
    <property type="project" value="InterPro"/>
</dbReference>
<feature type="region of interest" description="Disordered" evidence="5">
    <location>
        <begin position="598"/>
        <end position="627"/>
    </location>
</feature>
<dbReference type="InterPro" id="IPR011701">
    <property type="entry name" value="MFS"/>
</dbReference>
<dbReference type="EMBL" id="CP086714">
    <property type="protein sequence ID" value="WOO78109.1"/>
    <property type="molecule type" value="Genomic_DNA"/>
</dbReference>
<evidence type="ECO:0000313" key="8">
    <source>
        <dbReference type="Proteomes" id="UP000827549"/>
    </source>
</evidence>
<feature type="transmembrane region" description="Helical" evidence="6">
    <location>
        <begin position="493"/>
        <end position="514"/>
    </location>
</feature>
<evidence type="ECO:0000256" key="5">
    <source>
        <dbReference type="SAM" id="MobiDB-lite"/>
    </source>
</evidence>
<name>A0AAF0Y4I1_9TREE</name>
<feature type="transmembrane region" description="Helical" evidence="6">
    <location>
        <begin position="401"/>
        <end position="420"/>
    </location>
</feature>
<feature type="compositionally biased region" description="Basic and acidic residues" evidence="5">
    <location>
        <begin position="33"/>
        <end position="49"/>
    </location>
</feature>
<evidence type="ECO:0000256" key="6">
    <source>
        <dbReference type="SAM" id="Phobius"/>
    </source>
</evidence>
<feature type="transmembrane region" description="Helical" evidence="6">
    <location>
        <begin position="229"/>
        <end position="250"/>
    </location>
</feature>
<evidence type="ECO:0000256" key="3">
    <source>
        <dbReference type="ARBA" id="ARBA00022989"/>
    </source>
</evidence>
<feature type="transmembrane region" description="Helical" evidence="6">
    <location>
        <begin position="325"/>
        <end position="342"/>
    </location>
</feature>
<feature type="compositionally biased region" description="Basic and acidic residues" evidence="5">
    <location>
        <begin position="601"/>
        <end position="613"/>
    </location>
</feature>
<gene>
    <name evidence="7" type="primary">sit1_3</name>
    <name evidence="7" type="ORF">LOC62_01G001662</name>
</gene>
<feature type="transmembrane region" description="Helical" evidence="6">
    <location>
        <begin position="132"/>
        <end position="152"/>
    </location>
</feature>
<evidence type="ECO:0000256" key="2">
    <source>
        <dbReference type="ARBA" id="ARBA00022692"/>
    </source>
</evidence>
<dbReference type="GeneID" id="87804917"/>
<evidence type="ECO:0000256" key="1">
    <source>
        <dbReference type="ARBA" id="ARBA00004141"/>
    </source>
</evidence>
<keyword evidence="3 6" id="KW-1133">Transmembrane helix</keyword>
<keyword evidence="8" id="KW-1185">Reference proteome</keyword>
<evidence type="ECO:0000313" key="7">
    <source>
        <dbReference type="EMBL" id="WOO78109.1"/>
    </source>
</evidence>
<dbReference type="Pfam" id="PF07690">
    <property type="entry name" value="MFS_1"/>
    <property type="match status" value="1"/>
</dbReference>
<proteinExistence type="predicted"/>
<dbReference type="SUPFAM" id="SSF103473">
    <property type="entry name" value="MFS general substrate transporter"/>
    <property type="match status" value="1"/>
</dbReference>
<sequence length="627" mass="67880">MADSTTPFAMSEKPKTQLPAETDIPRVSFDHSSSLEDGRSSDHGSVEPKSKGVIEMESLQGRLTPILLGVLYGTFMLLAYSLSLNQYTSSAFLNYGVSYSFGKHSLQATIGVVTAVFQAMSQPPIAKLADVFGRVPAYIGCVVLYVIGYIIVASSQSIVTYAVGNSIYILGITGLFLLQNIIISDISSLRNRYWWTLFPSIPGAINAFVSGDLVASLMSRGDKTKQWRWGFGIFIILTPALAFPIILTLWRATRPSREVRAEQKAAHAARIEGLSFPQRFARGCKDFFWQLDFIGLFLFVVGFGLLFVTVTIANSKTAKWSDAHSIAQMVLGGVVIIAFVLWERFWAPHPLLPFALLKRKTVIGCVLIALWSPMGGRITAGYLFTFLQVAANQSVLSTQRITSFPTVAGTVSAILGAIVARQFRVLKPIIVAGFVIQVLGSGLMIRYRTSTNSQGELAVVQLIRGFANGLIPFPTQALIQAAAPHENLAAITAGWLVVYYLSGGIGSAIGGAMWTNIVPNKLDQYLGHNQTLVNLAFSNPFGFADKFPPGTPERAAIARAQDEAQRTIVIVGTCISAVALLTSIFLLDNLRLTDDQSLEESEIKGGEKKKRGDGAAVNTDAAGTNVH</sequence>
<feature type="transmembrane region" description="Helical" evidence="6">
    <location>
        <begin position="66"/>
        <end position="84"/>
    </location>
</feature>
<dbReference type="AlphaFoldDB" id="A0AAF0Y4I1"/>
<dbReference type="GO" id="GO:0005886">
    <property type="term" value="C:plasma membrane"/>
    <property type="evidence" value="ECO:0007669"/>
    <property type="project" value="TreeGrafter"/>
</dbReference>
<dbReference type="InterPro" id="IPR036259">
    <property type="entry name" value="MFS_trans_sf"/>
</dbReference>
<feature type="transmembrane region" description="Helical" evidence="6">
    <location>
        <begin position="287"/>
        <end position="313"/>
    </location>
</feature>
<keyword evidence="2 6" id="KW-0812">Transmembrane</keyword>
<feature type="transmembrane region" description="Helical" evidence="6">
    <location>
        <begin position="104"/>
        <end position="120"/>
    </location>
</feature>
<reference evidence="7" key="1">
    <citation type="submission" date="2023-10" db="EMBL/GenBank/DDBJ databases">
        <authorList>
            <person name="Noh H."/>
        </authorList>
    </citation>
    <scope>NUCLEOTIDE SEQUENCE</scope>
    <source>
        <strain evidence="7">DUCC4014</strain>
    </source>
</reference>